<evidence type="ECO:0000256" key="1">
    <source>
        <dbReference type="SAM" id="SignalP"/>
    </source>
</evidence>
<name>A0A1F7RI03_9BACT</name>
<dbReference type="Proteomes" id="UP000178526">
    <property type="component" value="Unassembled WGS sequence"/>
</dbReference>
<feature type="domain" description="DUF4139" evidence="2">
    <location>
        <begin position="185"/>
        <end position="429"/>
    </location>
</feature>
<dbReference type="InterPro" id="IPR037291">
    <property type="entry name" value="DUF4139"/>
</dbReference>
<protein>
    <recommendedName>
        <fullName evidence="2">DUF4139 domain-containing protein</fullName>
    </recommendedName>
</protein>
<gene>
    <name evidence="3" type="ORF">A2042_09205</name>
</gene>
<accession>A0A1F7RI03</accession>
<sequence>MKIKCSVFCIIILLVSSAIAIGETVSKSTSDDQLTVEVTVYNNNLGLVKDTRKVELPAGEGELWFMDVASSVIPVSVRAKSLNYPEDFTVREQNYEYDLINTDKLLDKYVGKKIKIIDWNEFQDKKDVVEAILLSNNQGQVYKINNEIYLGYPGYKVLPEIPGNLIAKPTLMWLYDNKTKKDHNLEVSYLTRDISWKADYVVVLNKDDSSADISGWVTIDNKSGAAYKDARLKLIAGEVHQVSEVSEERLMKVARAEMAAPQFEEKPFFEYHIYDLQRKTTVKDNETKQISLLEATGVKTQKEFLFYGTRNYFTMRFNEREKQKQPVNVYIKYNNSKNNNLGMPFPAGIMRLYKKDDKGSLQFIGEDKIEHTPKDEEIRLKIGEAFDVTAERVQTDYKQITTRLHESEWEITLRNHKKEDITVGIVEPLFGNWRVIDSSHPYKKVDAYTIRFDVKVPKDEEVKVKYRVKIGL</sequence>
<dbReference type="Pfam" id="PF13598">
    <property type="entry name" value="DUF4139"/>
    <property type="match status" value="1"/>
</dbReference>
<dbReference type="AlphaFoldDB" id="A0A1F7RI03"/>
<evidence type="ECO:0000313" key="4">
    <source>
        <dbReference type="Proteomes" id="UP000178526"/>
    </source>
</evidence>
<comment type="caution">
    <text evidence="3">The sequence shown here is derived from an EMBL/GenBank/DDBJ whole genome shotgun (WGS) entry which is preliminary data.</text>
</comment>
<evidence type="ECO:0000313" key="3">
    <source>
        <dbReference type="EMBL" id="OGL41142.1"/>
    </source>
</evidence>
<feature type="signal peptide" evidence="1">
    <location>
        <begin position="1"/>
        <end position="20"/>
    </location>
</feature>
<organism evidence="3 4">
    <name type="scientific">Candidatus Schekmanbacteria bacterium GWA2_38_11</name>
    <dbReference type="NCBI Taxonomy" id="1817876"/>
    <lineage>
        <taxon>Bacteria</taxon>
        <taxon>Candidatus Schekmaniibacteriota</taxon>
    </lineage>
</organism>
<dbReference type="EMBL" id="MGDB01000076">
    <property type="protein sequence ID" value="OGL41142.1"/>
    <property type="molecule type" value="Genomic_DNA"/>
</dbReference>
<dbReference type="PANTHER" id="PTHR38075">
    <property type="entry name" value="DUF4139 DOMAIN-CONTAINING PROTEIN"/>
    <property type="match status" value="1"/>
</dbReference>
<evidence type="ECO:0000259" key="2">
    <source>
        <dbReference type="Pfam" id="PF13598"/>
    </source>
</evidence>
<dbReference type="PANTHER" id="PTHR38075:SF1">
    <property type="entry name" value="DUF4139 DOMAIN-CONTAINING PROTEIN"/>
    <property type="match status" value="1"/>
</dbReference>
<feature type="chain" id="PRO_5009532201" description="DUF4139 domain-containing protein" evidence="1">
    <location>
        <begin position="21"/>
        <end position="472"/>
    </location>
</feature>
<reference evidence="3 4" key="1">
    <citation type="journal article" date="2016" name="Nat. Commun.">
        <title>Thousands of microbial genomes shed light on interconnected biogeochemical processes in an aquifer system.</title>
        <authorList>
            <person name="Anantharaman K."/>
            <person name="Brown C.T."/>
            <person name="Hug L.A."/>
            <person name="Sharon I."/>
            <person name="Castelle C.J."/>
            <person name="Probst A.J."/>
            <person name="Thomas B.C."/>
            <person name="Singh A."/>
            <person name="Wilkins M.J."/>
            <person name="Karaoz U."/>
            <person name="Brodie E.L."/>
            <person name="Williams K.H."/>
            <person name="Hubbard S.S."/>
            <person name="Banfield J.F."/>
        </authorList>
    </citation>
    <scope>NUCLEOTIDE SEQUENCE [LARGE SCALE GENOMIC DNA]</scope>
</reference>
<keyword evidence="1" id="KW-0732">Signal</keyword>
<proteinExistence type="predicted"/>